<gene>
    <name evidence="2" type="ORF">RHGRI_030714</name>
</gene>
<feature type="region of interest" description="Disordered" evidence="1">
    <location>
        <begin position="1"/>
        <end position="20"/>
    </location>
</feature>
<proteinExistence type="predicted"/>
<evidence type="ECO:0000313" key="2">
    <source>
        <dbReference type="EMBL" id="KAG5523812.1"/>
    </source>
</evidence>
<sequence>MADEQPIFEVAQPTEDSGDLTPEHVMQAMAIISQFLYKVENEPRYEVHPYSCFQGRPLSFDLSPSDIAEFLKSKKTQRTKLKALALQQTLQKLLQRKL</sequence>
<organism evidence="2 3">
    <name type="scientific">Rhododendron griersonianum</name>
    <dbReference type="NCBI Taxonomy" id="479676"/>
    <lineage>
        <taxon>Eukaryota</taxon>
        <taxon>Viridiplantae</taxon>
        <taxon>Streptophyta</taxon>
        <taxon>Embryophyta</taxon>
        <taxon>Tracheophyta</taxon>
        <taxon>Spermatophyta</taxon>
        <taxon>Magnoliopsida</taxon>
        <taxon>eudicotyledons</taxon>
        <taxon>Gunneridae</taxon>
        <taxon>Pentapetalae</taxon>
        <taxon>asterids</taxon>
        <taxon>Ericales</taxon>
        <taxon>Ericaceae</taxon>
        <taxon>Ericoideae</taxon>
        <taxon>Rhodoreae</taxon>
        <taxon>Rhododendron</taxon>
    </lineage>
</organism>
<reference evidence="2" key="1">
    <citation type="submission" date="2020-08" db="EMBL/GenBank/DDBJ databases">
        <title>Plant Genome Project.</title>
        <authorList>
            <person name="Zhang R.-G."/>
        </authorList>
    </citation>
    <scope>NUCLEOTIDE SEQUENCE</scope>
    <source>
        <strain evidence="2">WSP0</strain>
        <tissue evidence="2">Leaf</tissue>
    </source>
</reference>
<evidence type="ECO:0000256" key="1">
    <source>
        <dbReference type="SAM" id="MobiDB-lite"/>
    </source>
</evidence>
<name>A0AAV6I521_9ERIC</name>
<dbReference type="AlphaFoldDB" id="A0AAV6I521"/>
<comment type="caution">
    <text evidence="2">The sequence shown here is derived from an EMBL/GenBank/DDBJ whole genome shotgun (WGS) entry which is preliminary data.</text>
</comment>
<accession>A0AAV6I521</accession>
<protein>
    <submittedName>
        <fullName evidence="2">Uncharacterized protein</fullName>
    </submittedName>
</protein>
<evidence type="ECO:0000313" key="3">
    <source>
        <dbReference type="Proteomes" id="UP000823749"/>
    </source>
</evidence>
<dbReference type="Proteomes" id="UP000823749">
    <property type="component" value="Chromosome 11"/>
</dbReference>
<keyword evidence="3" id="KW-1185">Reference proteome</keyword>
<dbReference type="EMBL" id="JACTNZ010000011">
    <property type="protein sequence ID" value="KAG5523812.1"/>
    <property type="molecule type" value="Genomic_DNA"/>
</dbReference>